<accession>A0A328NR18</accession>
<organism evidence="1 2">
    <name type="scientific">Micromonospora saelicesensis</name>
    <dbReference type="NCBI Taxonomy" id="285676"/>
    <lineage>
        <taxon>Bacteria</taxon>
        <taxon>Bacillati</taxon>
        <taxon>Actinomycetota</taxon>
        <taxon>Actinomycetes</taxon>
        <taxon>Micromonosporales</taxon>
        <taxon>Micromonosporaceae</taxon>
        <taxon>Micromonospora</taxon>
    </lineage>
</organism>
<name>A0A328NR18_9ACTN</name>
<reference evidence="1 2" key="1">
    <citation type="submission" date="2018-03" db="EMBL/GenBank/DDBJ databases">
        <title>Defining the species Micromonospora saelicesensis and Micromonospora noduli under the framework of genomics.</title>
        <authorList>
            <person name="Riesco R."/>
            <person name="Trujillo M.E."/>
        </authorList>
    </citation>
    <scope>NUCLEOTIDE SEQUENCE [LARGE SCALE GENOMIC DNA]</scope>
    <source>
        <strain evidence="1 2">PSN13</strain>
    </source>
</reference>
<dbReference type="AlphaFoldDB" id="A0A328NR18"/>
<gene>
    <name evidence="1" type="ORF">PSN13_02878</name>
</gene>
<evidence type="ECO:0000313" key="2">
    <source>
        <dbReference type="Proteomes" id="UP000249419"/>
    </source>
</evidence>
<proteinExistence type="predicted"/>
<sequence>MARDKPPFAMKAMLRLARGTANAAATLRRYAPLADELGADGMDVDVERADVLLSGRLVAVNEERAMHAMARPLLHRFGWPEQGFVYSPNVRYAETLEPPSGPPATRLVIDRANQELGWEGATHGTGRTPDRTLDIGPTEAEFVARLFVTVPATTIAGTVEALEPWLACVEPAAVGVDPGRAALLFLARADLRTEAERLGLGPVETGRIEADADHVIETATAADGTSLWLRRGTDPVSRHWPGIIEIRELVIDDSYPD</sequence>
<dbReference type="EMBL" id="PYAG01000012">
    <property type="protein sequence ID" value="RAO34011.1"/>
    <property type="molecule type" value="Genomic_DNA"/>
</dbReference>
<dbReference type="Proteomes" id="UP000249419">
    <property type="component" value="Unassembled WGS sequence"/>
</dbReference>
<comment type="caution">
    <text evidence="1">The sequence shown here is derived from an EMBL/GenBank/DDBJ whole genome shotgun (WGS) entry which is preliminary data.</text>
</comment>
<protein>
    <submittedName>
        <fullName evidence="1">Uncharacterized protein</fullName>
    </submittedName>
</protein>
<dbReference type="RefSeq" id="WP_112676289.1">
    <property type="nucleotide sequence ID" value="NZ_CP192017.1"/>
</dbReference>
<evidence type="ECO:0000313" key="1">
    <source>
        <dbReference type="EMBL" id="RAO34011.1"/>
    </source>
</evidence>